<sequence>MRKPPQSSCPSVQENKGQTRKASLSPAVQEPETAGITQSPMKSMSYSTQAPRKEKEWTPRSRTSSVKIWESVSSF</sequence>
<feature type="compositionally biased region" description="Polar residues" evidence="1">
    <location>
        <begin position="35"/>
        <end position="50"/>
    </location>
</feature>
<comment type="caution">
    <text evidence="2">The sequence shown here is derived from an EMBL/GenBank/DDBJ whole genome shotgun (WGS) entry which is preliminary data.</text>
</comment>
<feature type="region of interest" description="Disordered" evidence="1">
    <location>
        <begin position="1"/>
        <end position="75"/>
    </location>
</feature>
<proteinExistence type="predicted"/>
<gene>
    <name evidence="2" type="ORF">ILYODFUR_030047</name>
</gene>
<evidence type="ECO:0000313" key="3">
    <source>
        <dbReference type="Proteomes" id="UP001482620"/>
    </source>
</evidence>
<evidence type="ECO:0000313" key="2">
    <source>
        <dbReference type="EMBL" id="MEQ2249511.1"/>
    </source>
</evidence>
<evidence type="ECO:0000256" key="1">
    <source>
        <dbReference type="SAM" id="MobiDB-lite"/>
    </source>
</evidence>
<keyword evidence="3" id="KW-1185">Reference proteome</keyword>
<feature type="compositionally biased region" description="Polar residues" evidence="1">
    <location>
        <begin position="60"/>
        <end position="75"/>
    </location>
</feature>
<organism evidence="2 3">
    <name type="scientific">Ilyodon furcidens</name>
    <name type="common">goldbreast splitfin</name>
    <dbReference type="NCBI Taxonomy" id="33524"/>
    <lineage>
        <taxon>Eukaryota</taxon>
        <taxon>Metazoa</taxon>
        <taxon>Chordata</taxon>
        <taxon>Craniata</taxon>
        <taxon>Vertebrata</taxon>
        <taxon>Euteleostomi</taxon>
        <taxon>Actinopterygii</taxon>
        <taxon>Neopterygii</taxon>
        <taxon>Teleostei</taxon>
        <taxon>Neoteleostei</taxon>
        <taxon>Acanthomorphata</taxon>
        <taxon>Ovalentaria</taxon>
        <taxon>Atherinomorphae</taxon>
        <taxon>Cyprinodontiformes</taxon>
        <taxon>Goodeidae</taxon>
        <taxon>Ilyodon</taxon>
    </lineage>
</organism>
<dbReference type="EMBL" id="JAHRIQ010085483">
    <property type="protein sequence ID" value="MEQ2249511.1"/>
    <property type="molecule type" value="Genomic_DNA"/>
</dbReference>
<name>A0ABV0UWK9_9TELE</name>
<accession>A0ABV0UWK9</accession>
<protein>
    <submittedName>
        <fullName evidence="2">Uncharacterized protein</fullName>
    </submittedName>
</protein>
<dbReference type="Proteomes" id="UP001482620">
    <property type="component" value="Unassembled WGS sequence"/>
</dbReference>
<reference evidence="2 3" key="1">
    <citation type="submission" date="2021-06" db="EMBL/GenBank/DDBJ databases">
        <authorList>
            <person name="Palmer J.M."/>
        </authorList>
    </citation>
    <scope>NUCLEOTIDE SEQUENCE [LARGE SCALE GENOMIC DNA]</scope>
    <source>
        <strain evidence="3">if_2019</strain>
        <tissue evidence="2">Muscle</tissue>
    </source>
</reference>
<feature type="compositionally biased region" description="Polar residues" evidence="1">
    <location>
        <begin position="1"/>
        <end position="22"/>
    </location>
</feature>